<reference evidence="6 7" key="1">
    <citation type="journal article" date="2012" name="BMC Genomics">
        <title>Comparative genomics of the white-rot fungi, Phanerochaete carnosa and P. chrysosporium, to elucidate the genetic basis of the distinct wood types they colonize.</title>
        <authorList>
            <person name="Suzuki H."/>
            <person name="MacDonald J."/>
            <person name="Syed K."/>
            <person name="Salamov A."/>
            <person name="Hori C."/>
            <person name="Aerts A."/>
            <person name="Henrissat B."/>
            <person name="Wiebenga A."/>
            <person name="vanKuyk P.A."/>
            <person name="Barry K."/>
            <person name="Lindquist E."/>
            <person name="LaButti K."/>
            <person name="Lapidus A."/>
            <person name="Lucas S."/>
            <person name="Coutinho P."/>
            <person name="Gong Y."/>
            <person name="Samejima M."/>
            <person name="Mahadevan R."/>
            <person name="Abou-Zaid M."/>
            <person name="de Vries R.P."/>
            <person name="Igarashi K."/>
            <person name="Yadav J.S."/>
            <person name="Grigoriev I.V."/>
            <person name="Master E.R."/>
        </authorList>
    </citation>
    <scope>NUCLEOTIDE SEQUENCE [LARGE SCALE GENOMIC DNA]</scope>
    <source>
        <strain evidence="6 7">HHB-10118-sp</strain>
    </source>
</reference>
<protein>
    <recommendedName>
        <fullName evidence="5">MYND-type domain-containing protein</fullName>
    </recommendedName>
</protein>
<evidence type="ECO:0000256" key="1">
    <source>
        <dbReference type="ARBA" id="ARBA00022723"/>
    </source>
</evidence>
<dbReference type="GO" id="GO:0008270">
    <property type="term" value="F:zinc ion binding"/>
    <property type="evidence" value="ECO:0007669"/>
    <property type="project" value="UniProtKB-KW"/>
</dbReference>
<dbReference type="PROSITE" id="PS01360">
    <property type="entry name" value="ZF_MYND_1"/>
    <property type="match status" value="1"/>
</dbReference>
<dbReference type="Proteomes" id="UP000008370">
    <property type="component" value="Unassembled WGS sequence"/>
</dbReference>
<sequence>MYFAFSAKHLAVLVKSLHALNRATQRKAVSTYIQILSLMPDPKVNAYFRRLLCSPGAAGLPTLVASHIVQGIDWMRPSGPGHLCTLLIHLLFWCDTRMGDDERASIDKTTREQLAAMLQDLISRPDIARLPELQRVELQRLAGILNCVENMPGNYYLKSNRDYLEGQIPGQEECVVCMDESAEMLCSQCKSVRYCSKECQMKAWKAGHKQNCWKMVDESGNDFSSA</sequence>
<dbReference type="OrthoDB" id="341421at2759"/>
<feature type="domain" description="MYND-type" evidence="5">
    <location>
        <begin position="174"/>
        <end position="212"/>
    </location>
</feature>
<dbReference type="Pfam" id="PF01753">
    <property type="entry name" value="zf-MYND"/>
    <property type="match status" value="1"/>
</dbReference>
<dbReference type="EMBL" id="JH930477">
    <property type="protein sequence ID" value="EKM51101.1"/>
    <property type="molecule type" value="Genomic_DNA"/>
</dbReference>
<dbReference type="SUPFAM" id="SSF144232">
    <property type="entry name" value="HIT/MYND zinc finger-like"/>
    <property type="match status" value="1"/>
</dbReference>
<keyword evidence="1" id="KW-0479">Metal-binding</keyword>
<gene>
    <name evidence="6" type="ORF">PHACADRAFT_263071</name>
</gene>
<evidence type="ECO:0000256" key="3">
    <source>
        <dbReference type="ARBA" id="ARBA00022833"/>
    </source>
</evidence>
<evidence type="ECO:0000313" key="7">
    <source>
        <dbReference type="Proteomes" id="UP000008370"/>
    </source>
</evidence>
<dbReference type="STRING" id="650164.K5UN01"/>
<keyword evidence="3" id="KW-0862">Zinc</keyword>
<name>K5UN01_PHACS</name>
<dbReference type="PROSITE" id="PS50865">
    <property type="entry name" value="ZF_MYND_2"/>
    <property type="match status" value="1"/>
</dbReference>
<keyword evidence="7" id="KW-1185">Reference proteome</keyword>
<organism evidence="6 7">
    <name type="scientific">Phanerochaete carnosa (strain HHB-10118-sp)</name>
    <name type="common">White-rot fungus</name>
    <name type="synonym">Peniophora carnosa</name>
    <dbReference type="NCBI Taxonomy" id="650164"/>
    <lineage>
        <taxon>Eukaryota</taxon>
        <taxon>Fungi</taxon>
        <taxon>Dikarya</taxon>
        <taxon>Basidiomycota</taxon>
        <taxon>Agaricomycotina</taxon>
        <taxon>Agaricomycetes</taxon>
        <taxon>Polyporales</taxon>
        <taxon>Phanerochaetaceae</taxon>
        <taxon>Phanerochaete</taxon>
    </lineage>
</organism>
<dbReference type="AlphaFoldDB" id="K5UN01"/>
<evidence type="ECO:0000256" key="2">
    <source>
        <dbReference type="ARBA" id="ARBA00022771"/>
    </source>
</evidence>
<evidence type="ECO:0000259" key="5">
    <source>
        <dbReference type="PROSITE" id="PS50865"/>
    </source>
</evidence>
<dbReference type="GeneID" id="18918456"/>
<accession>K5UN01</accession>
<dbReference type="KEGG" id="pco:PHACADRAFT_263071"/>
<dbReference type="InParanoid" id="K5UN01"/>
<proteinExistence type="predicted"/>
<keyword evidence="2 4" id="KW-0863">Zinc-finger</keyword>
<evidence type="ECO:0000256" key="4">
    <source>
        <dbReference type="PROSITE-ProRule" id="PRU00134"/>
    </source>
</evidence>
<dbReference type="RefSeq" id="XP_007400258.1">
    <property type="nucleotide sequence ID" value="XM_007400196.1"/>
</dbReference>
<dbReference type="Gene3D" id="6.10.140.2220">
    <property type="match status" value="1"/>
</dbReference>
<evidence type="ECO:0000313" key="6">
    <source>
        <dbReference type="EMBL" id="EKM51101.1"/>
    </source>
</evidence>
<dbReference type="HOGENOM" id="CLU_086444_0_0_1"/>
<dbReference type="InterPro" id="IPR002893">
    <property type="entry name" value="Znf_MYND"/>
</dbReference>